<feature type="compositionally biased region" description="Low complexity" evidence="1">
    <location>
        <begin position="130"/>
        <end position="148"/>
    </location>
</feature>
<protein>
    <recommendedName>
        <fullName evidence="5">Transmembrane protein</fullName>
    </recommendedName>
</protein>
<reference evidence="3 4" key="1">
    <citation type="submission" date="2016-11" db="EMBL/GenBank/DDBJ databases">
        <authorList>
            <person name="Jaros S."/>
            <person name="Januszkiewicz K."/>
            <person name="Wedrychowicz H."/>
        </authorList>
    </citation>
    <scope>NUCLEOTIDE SEQUENCE [LARGE SCALE GENOMIC DNA]</scope>
    <source>
        <strain evidence="3 4">DSM 44523</strain>
    </source>
</reference>
<keyword evidence="2" id="KW-1133">Transmembrane helix</keyword>
<dbReference type="AlphaFoldDB" id="A0A1M4TYU5"/>
<organism evidence="3 4">
    <name type="scientific">Streptoalloteichus hindustanus</name>
    <dbReference type="NCBI Taxonomy" id="2017"/>
    <lineage>
        <taxon>Bacteria</taxon>
        <taxon>Bacillati</taxon>
        <taxon>Actinomycetota</taxon>
        <taxon>Actinomycetes</taxon>
        <taxon>Pseudonocardiales</taxon>
        <taxon>Pseudonocardiaceae</taxon>
        <taxon>Streptoalloteichus</taxon>
    </lineage>
</organism>
<evidence type="ECO:0000313" key="4">
    <source>
        <dbReference type="Proteomes" id="UP000184501"/>
    </source>
</evidence>
<evidence type="ECO:0008006" key="5">
    <source>
        <dbReference type="Google" id="ProtNLM"/>
    </source>
</evidence>
<feature type="compositionally biased region" description="Low complexity" evidence="1">
    <location>
        <begin position="297"/>
        <end position="314"/>
    </location>
</feature>
<proteinExistence type="predicted"/>
<feature type="transmembrane region" description="Helical" evidence="2">
    <location>
        <begin position="369"/>
        <end position="390"/>
    </location>
</feature>
<feature type="transmembrane region" description="Helical" evidence="2">
    <location>
        <begin position="396"/>
        <end position="416"/>
    </location>
</feature>
<keyword evidence="2" id="KW-0472">Membrane</keyword>
<keyword evidence="4" id="KW-1185">Reference proteome</keyword>
<dbReference type="OrthoDB" id="5173153at2"/>
<sequence length="450" mass="46236">MSRDSGPEDNQGQRTVAELLAQYGSSPGAAAPRRRRRRADDASETAPQAIIGRVLSESGRMRPITDVPPDADPEPAPPAPPVEDTAVTATQPAYPHYDAPSHGRMAPPEPEPPAPPAPKPAPRPTRKPVPKAAPKPVAKSVPKPAAKAVPPPLPPVPYDDANPAEYTAPVPPIPGPGPGEGVPPEAPPRMAGVPDDLTDTTQVPQIRDDAPGANAVAETAVGGVLAALDGTLQNIPPVPAPVAPPARDGEPMTEQLPRIAEPPAAAPPDDELDEGPSTARWYPDDLDDEDDDEPDRAPGAGTAGVSPAAAAPAAREQRAENVGASADGTDADADADGALADEPPAGLADVDELDEAAEAEQERSPGKEWLVMVSQLGVGLLGGGALWLGFQWLWQTFAAVALIAALVVTVGLVLVVRVIRKADDVQTTVLAVLVGLVVTVSPAALLLVHR</sequence>
<dbReference type="STRING" id="2017.SAMN05444320_101237"/>
<feature type="compositionally biased region" description="Acidic residues" evidence="1">
    <location>
        <begin position="284"/>
        <end position="294"/>
    </location>
</feature>
<accession>A0A1M4TYU5</accession>
<feature type="transmembrane region" description="Helical" evidence="2">
    <location>
        <begin position="428"/>
        <end position="448"/>
    </location>
</feature>
<keyword evidence="2" id="KW-0812">Transmembrane</keyword>
<feature type="region of interest" description="Disordered" evidence="1">
    <location>
        <begin position="232"/>
        <end position="345"/>
    </location>
</feature>
<dbReference type="Proteomes" id="UP000184501">
    <property type="component" value="Unassembled WGS sequence"/>
</dbReference>
<dbReference type="RefSeq" id="WP_083959218.1">
    <property type="nucleotide sequence ID" value="NZ_FQVN01000001.1"/>
</dbReference>
<evidence type="ECO:0000256" key="2">
    <source>
        <dbReference type="SAM" id="Phobius"/>
    </source>
</evidence>
<evidence type="ECO:0000256" key="1">
    <source>
        <dbReference type="SAM" id="MobiDB-lite"/>
    </source>
</evidence>
<evidence type="ECO:0000313" key="3">
    <source>
        <dbReference type="EMBL" id="SHE49526.1"/>
    </source>
</evidence>
<gene>
    <name evidence="3" type="ORF">SAMN05444320_101237</name>
</gene>
<dbReference type="EMBL" id="FQVN01000001">
    <property type="protein sequence ID" value="SHE49526.1"/>
    <property type="molecule type" value="Genomic_DNA"/>
</dbReference>
<name>A0A1M4TYU5_STRHI</name>
<feature type="region of interest" description="Disordered" evidence="1">
    <location>
        <begin position="1"/>
        <end position="211"/>
    </location>
</feature>
<feature type="compositionally biased region" description="Low complexity" evidence="1">
    <location>
        <begin position="336"/>
        <end position="345"/>
    </location>
</feature>
<feature type="compositionally biased region" description="Pro residues" evidence="1">
    <location>
        <begin position="107"/>
        <end position="123"/>
    </location>
</feature>